<keyword evidence="1" id="KW-0496">Mitochondrion</keyword>
<dbReference type="AlphaFoldDB" id="A0A101LZR3"/>
<name>A0A101LZR3_PICGL</name>
<accession>A0A101LZR3</accession>
<reference evidence="1" key="1">
    <citation type="journal article" date="2015" name="Genome Biol. Evol.">
        <title>Organellar Genomes of White Spruce (Picea glauca): Assembly and Annotation.</title>
        <authorList>
            <person name="Jackman S.D."/>
            <person name="Warren R.L."/>
            <person name="Gibb E.A."/>
            <person name="Vandervalk B.P."/>
            <person name="Mohamadi H."/>
            <person name="Chu J."/>
            <person name="Raymond A."/>
            <person name="Pleasance S."/>
            <person name="Coope R."/>
            <person name="Wildung M.R."/>
            <person name="Ritland C.E."/>
            <person name="Bousquet J."/>
            <person name="Jones S.J."/>
            <person name="Bohlmann J."/>
            <person name="Birol I."/>
        </authorList>
    </citation>
    <scope>NUCLEOTIDE SEQUENCE [LARGE SCALE GENOMIC DNA]</scope>
    <source>
        <tissue evidence="1">Flushing bud</tissue>
    </source>
</reference>
<proteinExistence type="predicted"/>
<protein>
    <submittedName>
        <fullName evidence="1">Uncharacterized protein</fullName>
    </submittedName>
</protein>
<evidence type="ECO:0000313" key="1">
    <source>
        <dbReference type="EMBL" id="KUM48257.1"/>
    </source>
</evidence>
<dbReference type="EMBL" id="LKAM01000006">
    <property type="protein sequence ID" value="KUM48257.1"/>
    <property type="molecule type" value="Genomic_DNA"/>
</dbReference>
<gene>
    <name evidence="1" type="ORF">ABT39_MTgene5256</name>
</gene>
<organism evidence="1">
    <name type="scientific">Picea glauca</name>
    <name type="common">White spruce</name>
    <name type="synonym">Pinus glauca</name>
    <dbReference type="NCBI Taxonomy" id="3330"/>
    <lineage>
        <taxon>Eukaryota</taxon>
        <taxon>Viridiplantae</taxon>
        <taxon>Streptophyta</taxon>
        <taxon>Embryophyta</taxon>
        <taxon>Tracheophyta</taxon>
        <taxon>Spermatophyta</taxon>
        <taxon>Pinopsida</taxon>
        <taxon>Pinidae</taxon>
        <taxon>Conifers I</taxon>
        <taxon>Pinales</taxon>
        <taxon>Pinaceae</taxon>
        <taxon>Picea</taxon>
    </lineage>
</organism>
<sequence>MNGKTGVVSLLAGRNLYPLASFEERTKKGYCLGRMIDGCSPMANALPASCRLNSLLFRLRVVFGWDGRICLRH</sequence>
<comment type="caution">
    <text evidence="1">The sequence shown here is derived from an EMBL/GenBank/DDBJ whole genome shotgun (WGS) entry which is preliminary data.</text>
</comment>
<geneLocation type="mitochondrion" evidence="1"/>